<dbReference type="Proteomes" id="UP000612585">
    <property type="component" value="Unassembled WGS sequence"/>
</dbReference>
<dbReference type="InterPro" id="IPR035992">
    <property type="entry name" value="Ricin_B-like_lectins"/>
</dbReference>
<name>A0A8J4E5N6_9ACTN</name>
<proteinExistence type="predicted"/>
<dbReference type="SMART" id="SM00458">
    <property type="entry name" value="RICIN"/>
    <property type="match status" value="1"/>
</dbReference>
<keyword evidence="1" id="KW-0732">Signal</keyword>
<feature type="signal peptide" evidence="1">
    <location>
        <begin position="1"/>
        <end position="31"/>
    </location>
</feature>
<feature type="chain" id="PRO_5035159507" description="Ricin B lectin domain-containing protein" evidence="1">
    <location>
        <begin position="32"/>
        <end position="165"/>
    </location>
</feature>
<dbReference type="EMBL" id="BOPG01000076">
    <property type="protein sequence ID" value="GIJ62278.1"/>
    <property type="molecule type" value="Genomic_DNA"/>
</dbReference>
<dbReference type="PROSITE" id="PS50231">
    <property type="entry name" value="RICIN_B_LECTIN"/>
    <property type="match status" value="1"/>
</dbReference>
<keyword evidence="4" id="KW-1185">Reference proteome</keyword>
<feature type="domain" description="Ricin B lectin" evidence="2">
    <location>
        <begin position="37"/>
        <end position="164"/>
    </location>
</feature>
<evidence type="ECO:0000313" key="4">
    <source>
        <dbReference type="Proteomes" id="UP000612585"/>
    </source>
</evidence>
<dbReference type="InterPro" id="IPR000772">
    <property type="entry name" value="Ricin_B_lectin"/>
</dbReference>
<reference evidence="3" key="1">
    <citation type="submission" date="2021-01" db="EMBL/GenBank/DDBJ databases">
        <title>Whole genome shotgun sequence of Virgisporangium aurantiacum NBRC 16421.</title>
        <authorList>
            <person name="Komaki H."/>
            <person name="Tamura T."/>
        </authorList>
    </citation>
    <scope>NUCLEOTIDE SEQUENCE</scope>
    <source>
        <strain evidence="3">NBRC 16421</strain>
    </source>
</reference>
<dbReference type="AlphaFoldDB" id="A0A8J4E5N6"/>
<organism evidence="3 4">
    <name type="scientific">Virgisporangium aurantiacum</name>
    <dbReference type="NCBI Taxonomy" id="175570"/>
    <lineage>
        <taxon>Bacteria</taxon>
        <taxon>Bacillati</taxon>
        <taxon>Actinomycetota</taxon>
        <taxon>Actinomycetes</taxon>
        <taxon>Micromonosporales</taxon>
        <taxon>Micromonosporaceae</taxon>
        <taxon>Virgisporangium</taxon>
    </lineage>
</organism>
<accession>A0A8J4E5N6</accession>
<evidence type="ECO:0000313" key="3">
    <source>
        <dbReference type="EMBL" id="GIJ62278.1"/>
    </source>
</evidence>
<dbReference type="CDD" id="cd23415">
    <property type="entry name" value="beta-trefoil_Ricin_AH"/>
    <property type="match status" value="1"/>
</dbReference>
<protein>
    <recommendedName>
        <fullName evidence="2">Ricin B lectin domain-containing protein</fullName>
    </recommendedName>
</protein>
<sequence>MTMRIRTVAAGVVAVLIATLCGFFGATPAQATDGPSWNPTRVVNVATGRCLDGDALGRVYTLGCNGGRYQDWYVGQEANWRELVNAVTGRCLEPNYFGTVVTLNCTTNSNRNPTFVVLPAGGAGRYFLMAISGASAGSCLDSNGAGNVYMATCNNGDYQRWRLPD</sequence>
<evidence type="ECO:0000256" key="1">
    <source>
        <dbReference type="SAM" id="SignalP"/>
    </source>
</evidence>
<gene>
    <name evidence="3" type="ORF">Vau01_097940</name>
</gene>
<comment type="caution">
    <text evidence="3">The sequence shown here is derived from an EMBL/GenBank/DDBJ whole genome shotgun (WGS) entry which is preliminary data.</text>
</comment>
<dbReference type="Gene3D" id="2.80.10.50">
    <property type="match status" value="2"/>
</dbReference>
<dbReference type="Pfam" id="PF00652">
    <property type="entry name" value="Ricin_B_lectin"/>
    <property type="match status" value="1"/>
</dbReference>
<dbReference type="SUPFAM" id="SSF50370">
    <property type="entry name" value="Ricin B-like lectins"/>
    <property type="match status" value="1"/>
</dbReference>
<dbReference type="RefSeq" id="WP_204007819.1">
    <property type="nucleotide sequence ID" value="NZ_BOPG01000076.1"/>
</dbReference>
<evidence type="ECO:0000259" key="2">
    <source>
        <dbReference type="SMART" id="SM00458"/>
    </source>
</evidence>